<evidence type="ECO:0000313" key="2">
    <source>
        <dbReference type="Proteomes" id="UP001623348"/>
    </source>
</evidence>
<dbReference type="AlphaFoldDB" id="A0ABC9WGI6"/>
<comment type="caution">
    <text evidence="1">The sequence shown here is derived from an EMBL/GenBank/DDBJ whole genome shotgun (WGS) entry which is preliminary data.</text>
</comment>
<dbReference type="Proteomes" id="UP001623348">
    <property type="component" value="Unassembled WGS sequence"/>
</dbReference>
<keyword evidence="2" id="KW-1185">Reference proteome</keyword>
<reference evidence="1 2" key="1">
    <citation type="submission" date="2024-06" db="EMBL/GenBank/DDBJ databases">
        <title>The draft genome of Grus japonensis, version 3.</title>
        <authorList>
            <person name="Nabeshima K."/>
            <person name="Suzuki S."/>
            <person name="Onuma M."/>
        </authorList>
    </citation>
    <scope>NUCLEOTIDE SEQUENCE [LARGE SCALE GENOMIC DNA]</scope>
    <source>
        <strain evidence="1 2">451A</strain>
    </source>
</reference>
<dbReference type="EMBL" id="BAAFJT010000002">
    <property type="protein sequence ID" value="GAB0184351.1"/>
    <property type="molecule type" value="Genomic_DNA"/>
</dbReference>
<protein>
    <submittedName>
        <fullName evidence="1">Uncharacterized protein</fullName>
    </submittedName>
</protein>
<proteinExistence type="predicted"/>
<accession>A0ABC9WGI6</accession>
<sequence length="66" mass="7652">MERPCLCWAELVKAVEDDGFWILPFCKNMDSGDNEHCALQNLAGSVSQRANFHPPEKHFRDFLSLW</sequence>
<name>A0ABC9WGI6_GRUJA</name>
<organism evidence="1 2">
    <name type="scientific">Grus japonensis</name>
    <name type="common">Japanese crane</name>
    <name type="synonym">Red-crowned crane</name>
    <dbReference type="NCBI Taxonomy" id="30415"/>
    <lineage>
        <taxon>Eukaryota</taxon>
        <taxon>Metazoa</taxon>
        <taxon>Chordata</taxon>
        <taxon>Craniata</taxon>
        <taxon>Vertebrata</taxon>
        <taxon>Euteleostomi</taxon>
        <taxon>Archelosauria</taxon>
        <taxon>Archosauria</taxon>
        <taxon>Dinosauria</taxon>
        <taxon>Saurischia</taxon>
        <taxon>Theropoda</taxon>
        <taxon>Coelurosauria</taxon>
        <taxon>Aves</taxon>
        <taxon>Neognathae</taxon>
        <taxon>Neoaves</taxon>
        <taxon>Gruiformes</taxon>
        <taxon>Gruidae</taxon>
        <taxon>Grus</taxon>
    </lineage>
</organism>
<gene>
    <name evidence="1" type="ORF">GRJ2_000900400</name>
</gene>
<evidence type="ECO:0000313" key="1">
    <source>
        <dbReference type="EMBL" id="GAB0184351.1"/>
    </source>
</evidence>